<comment type="caution">
    <text evidence="1">The sequence shown here is derived from an EMBL/GenBank/DDBJ whole genome shotgun (WGS) entry which is preliminary data.</text>
</comment>
<evidence type="ECO:0008006" key="3">
    <source>
        <dbReference type="Google" id="ProtNLM"/>
    </source>
</evidence>
<reference evidence="1 2" key="1">
    <citation type="submission" date="2018-04" db="EMBL/GenBank/DDBJ databases">
        <title>Draft genome sequence of Pseudomonas syringae pv. actinidiae biovar 3 strains isolated from kiwifruit in Kagawa prefecture.</title>
        <authorList>
            <person name="Tabuchi M."/>
            <person name="Saito M."/>
            <person name="Fujiwara S."/>
            <person name="Sasa N."/>
            <person name="Akimitsu K."/>
            <person name="Gomi K."/>
            <person name="Konishi-Sugita S."/>
            <person name="Hamano K."/>
            <person name="Kataoka I."/>
        </authorList>
    </citation>
    <scope>NUCLEOTIDE SEQUENCE [LARGE SCALE GENOMIC DNA]</scope>
    <source>
        <strain evidence="1 2">MAFF212211</strain>
    </source>
</reference>
<organism evidence="1 2">
    <name type="scientific">Pseudomonas syringae pv. actinidiae</name>
    <dbReference type="NCBI Taxonomy" id="103796"/>
    <lineage>
        <taxon>Bacteria</taxon>
        <taxon>Pseudomonadati</taxon>
        <taxon>Pseudomonadota</taxon>
        <taxon>Gammaproteobacteria</taxon>
        <taxon>Pseudomonadales</taxon>
        <taxon>Pseudomonadaceae</taxon>
        <taxon>Pseudomonas</taxon>
        <taxon>Pseudomonas syringae</taxon>
    </lineage>
</organism>
<sequence>MKDVDLFRFMLTELRGSRRHPRIFQLPETATLVNDQLSVMMPFANSALVLAAIQRAAGSAGMRCDRADDIWDHQTVMEDVVALIDRSAIVVCDCTGRNANVFYEIGLAHAWGKEVILITQNQADIPFDLAHLRYLHYHPNNEGLATLEAQLLARIRTLRGG</sequence>
<dbReference type="SUPFAM" id="SSF52309">
    <property type="entry name" value="N-(deoxy)ribosyltransferase-like"/>
    <property type="match status" value="1"/>
</dbReference>
<protein>
    <recommendedName>
        <fullName evidence="3">Nucleoside 2-deoxyribosyltransferase</fullName>
    </recommendedName>
</protein>
<accession>A0AAN4Q622</accession>
<proteinExistence type="predicted"/>
<evidence type="ECO:0000313" key="2">
    <source>
        <dbReference type="Proteomes" id="UP000248291"/>
    </source>
</evidence>
<dbReference type="EMBL" id="BGKA01000130">
    <property type="protein sequence ID" value="GBH17967.1"/>
    <property type="molecule type" value="Genomic_DNA"/>
</dbReference>
<name>A0AAN4Q622_PSESF</name>
<dbReference type="Gene3D" id="3.40.50.450">
    <property type="match status" value="1"/>
</dbReference>
<gene>
    <name evidence="1" type="ORF">KPSA3_03944</name>
</gene>
<dbReference type="AlphaFoldDB" id="A0AAN4Q622"/>
<dbReference type="Proteomes" id="UP000248291">
    <property type="component" value="Unassembled WGS sequence"/>
</dbReference>
<evidence type="ECO:0000313" key="1">
    <source>
        <dbReference type="EMBL" id="GBH17967.1"/>
    </source>
</evidence>